<feature type="compositionally biased region" description="Basic and acidic residues" evidence="1">
    <location>
        <begin position="297"/>
        <end position="314"/>
    </location>
</feature>
<proteinExistence type="predicted"/>
<evidence type="ECO:0000256" key="1">
    <source>
        <dbReference type="SAM" id="MobiDB-lite"/>
    </source>
</evidence>
<accession>A0A6J4PCL5</accession>
<feature type="non-terminal residue" evidence="2">
    <location>
        <position position="343"/>
    </location>
</feature>
<organism evidence="2">
    <name type="scientific">uncultured Nocardioides sp</name>
    <dbReference type="NCBI Taxonomy" id="198441"/>
    <lineage>
        <taxon>Bacteria</taxon>
        <taxon>Bacillati</taxon>
        <taxon>Actinomycetota</taxon>
        <taxon>Actinomycetes</taxon>
        <taxon>Propionibacteriales</taxon>
        <taxon>Nocardioidaceae</taxon>
        <taxon>Nocardioides</taxon>
        <taxon>environmental samples</taxon>
    </lineage>
</organism>
<dbReference type="EMBL" id="CADCUN010000261">
    <property type="protein sequence ID" value="CAA9406391.1"/>
    <property type="molecule type" value="Genomic_DNA"/>
</dbReference>
<name>A0A6J4PCL5_9ACTN</name>
<reference evidence="2" key="1">
    <citation type="submission" date="2020-02" db="EMBL/GenBank/DDBJ databases">
        <authorList>
            <person name="Meier V. D."/>
        </authorList>
    </citation>
    <scope>NUCLEOTIDE SEQUENCE</scope>
    <source>
        <strain evidence="2">AVDCRST_MAG60</strain>
    </source>
</reference>
<evidence type="ECO:0000313" key="2">
    <source>
        <dbReference type="EMBL" id="CAA9406391.1"/>
    </source>
</evidence>
<feature type="compositionally biased region" description="Basic residues" evidence="1">
    <location>
        <begin position="12"/>
        <end position="23"/>
    </location>
</feature>
<gene>
    <name evidence="2" type="ORF">AVDCRST_MAG60-2389</name>
</gene>
<protein>
    <submittedName>
        <fullName evidence="2">GH43_30 / GH43 / GH43_3</fullName>
    </submittedName>
</protein>
<feature type="compositionally biased region" description="Basic and acidic residues" evidence="1">
    <location>
        <begin position="217"/>
        <end position="230"/>
    </location>
</feature>
<sequence length="343" mass="37541">ASPPPPAPLVPRRGRHRPRRGPRERRAGPAAGARHGLRRPGRDRARRWLRRVLHRQPHPPGGRRPAGRVLEADRPRPGAPALVVARRRRHLGLRHRPDRSLVGALLRGSRAWARGVRPMHRRRPVTLGGLGFQAGRRQPAGVPQQRPRPAGRGPGPDRGAGAAPRRRDRPVRGRGGRSAAPGLQDRQDPVVHPAAPADGQRAARRRTQRRAPPPRRRPGEPGPDRAPHRLGDAALAGRLHRVLLPDGLAPFDVDLQLGRGHERCPPRPVDGSLRTRRRGRDADAALEAATPLLPRLDLPRHLDPVRTGDPHGEGPEAVASGPTDVRRRAGLGRRRAGRPPIPV</sequence>
<dbReference type="AlphaFoldDB" id="A0A6J4PCL5"/>
<feature type="region of interest" description="Disordered" evidence="1">
    <location>
        <begin position="123"/>
        <end position="230"/>
    </location>
</feature>
<feature type="compositionally biased region" description="Low complexity" evidence="1">
    <location>
        <begin position="141"/>
        <end position="151"/>
    </location>
</feature>
<feature type="region of interest" description="Disordered" evidence="1">
    <location>
        <begin position="297"/>
        <end position="343"/>
    </location>
</feature>
<feature type="compositionally biased region" description="Basic residues" evidence="1">
    <location>
        <begin position="35"/>
        <end position="57"/>
    </location>
</feature>
<feature type="compositionally biased region" description="Basic residues" evidence="1">
    <location>
        <begin position="328"/>
        <end position="337"/>
    </location>
</feature>
<feature type="compositionally biased region" description="Basic residues" evidence="1">
    <location>
        <begin position="202"/>
        <end position="216"/>
    </location>
</feature>
<feature type="non-terminal residue" evidence="2">
    <location>
        <position position="1"/>
    </location>
</feature>
<feature type="region of interest" description="Disordered" evidence="1">
    <location>
        <begin position="1"/>
        <end position="75"/>
    </location>
</feature>
<feature type="compositionally biased region" description="Basic residues" evidence="1">
    <location>
        <begin position="164"/>
        <end position="175"/>
    </location>
</feature>